<reference evidence="1 2" key="1">
    <citation type="journal article" date="2018" name="Front. Plant Sci.">
        <title>Red Clover (Trifolium pratense) and Zigzag Clover (T. medium) - A Picture of Genomic Similarities and Differences.</title>
        <authorList>
            <person name="Dluhosova J."/>
            <person name="Istvanek J."/>
            <person name="Nedelnik J."/>
            <person name="Repkova J."/>
        </authorList>
    </citation>
    <scope>NUCLEOTIDE SEQUENCE [LARGE SCALE GENOMIC DNA]</scope>
    <source>
        <strain evidence="2">cv. 10/8</strain>
        <tissue evidence="1">Leaf</tissue>
    </source>
</reference>
<evidence type="ECO:0000313" key="2">
    <source>
        <dbReference type="Proteomes" id="UP000265520"/>
    </source>
</evidence>
<comment type="caution">
    <text evidence="1">The sequence shown here is derived from an EMBL/GenBank/DDBJ whole genome shotgun (WGS) entry which is preliminary data.</text>
</comment>
<accession>A0A392RPU1</accession>
<proteinExistence type="predicted"/>
<dbReference type="AlphaFoldDB" id="A0A392RPU1"/>
<dbReference type="Proteomes" id="UP000265520">
    <property type="component" value="Unassembled WGS sequence"/>
</dbReference>
<feature type="non-terminal residue" evidence="1">
    <location>
        <position position="1"/>
    </location>
</feature>
<dbReference type="EMBL" id="LXQA010245951">
    <property type="protein sequence ID" value="MCI37566.1"/>
    <property type="molecule type" value="Genomic_DNA"/>
</dbReference>
<keyword evidence="2" id="KW-1185">Reference proteome</keyword>
<evidence type="ECO:0000313" key="1">
    <source>
        <dbReference type="EMBL" id="MCI37566.1"/>
    </source>
</evidence>
<organism evidence="1 2">
    <name type="scientific">Trifolium medium</name>
    <dbReference type="NCBI Taxonomy" id="97028"/>
    <lineage>
        <taxon>Eukaryota</taxon>
        <taxon>Viridiplantae</taxon>
        <taxon>Streptophyta</taxon>
        <taxon>Embryophyta</taxon>
        <taxon>Tracheophyta</taxon>
        <taxon>Spermatophyta</taxon>
        <taxon>Magnoliopsida</taxon>
        <taxon>eudicotyledons</taxon>
        <taxon>Gunneridae</taxon>
        <taxon>Pentapetalae</taxon>
        <taxon>rosids</taxon>
        <taxon>fabids</taxon>
        <taxon>Fabales</taxon>
        <taxon>Fabaceae</taxon>
        <taxon>Papilionoideae</taxon>
        <taxon>50 kb inversion clade</taxon>
        <taxon>NPAAA clade</taxon>
        <taxon>Hologalegina</taxon>
        <taxon>IRL clade</taxon>
        <taxon>Trifolieae</taxon>
        <taxon>Trifolium</taxon>
    </lineage>
</organism>
<sequence length="62" mass="6605">CVRRRASSNPGLATVMGAGCNRLGAARAHPGLSIAYCARRRPIDAGRAYELGRLGFADFVEK</sequence>
<name>A0A392RPU1_9FABA</name>
<protein>
    <submittedName>
        <fullName evidence="1">Uncharacterized protein</fullName>
    </submittedName>
</protein>